<feature type="domain" description="Peptidoglycan binding-like" evidence="1">
    <location>
        <begin position="325"/>
        <end position="380"/>
    </location>
</feature>
<accession>A0A9Q9HG17</accession>
<dbReference type="PROSITE" id="PS51257">
    <property type="entry name" value="PROKAR_LIPOPROTEIN"/>
    <property type="match status" value="1"/>
</dbReference>
<evidence type="ECO:0000313" key="4">
    <source>
        <dbReference type="Proteomes" id="UP001058713"/>
    </source>
</evidence>
<dbReference type="Gene3D" id="1.10.101.10">
    <property type="entry name" value="PGBD-like superfamily/PGBD"/>
    <property type="match status" value="1"/>
</dbReference>
<name>A0A9Q9HG17_LEICA</name>
<dbReference type="FunFam" id="1.10.8.350:FF:000001">
    <property type="entry name" value="Lytic murein transglycosylase B"/>
    <property type="match status" value="1"/>
</dbReference>
<evidence type="ECO:0000259" key="2">
    <source>
        <dbReference type="Pfam" id="PF13406"/>
    </source>
</evidence>
<dbReference type="InterPro" id="IPR031304">
    <property type="entry name" value="SLT_2"/>
</dbReference>
<dbReference type="Gene3D" id="1.10.8.350">
    <property type="entry name" value="Bacterial muramidase"/>
    <property type="match status" value="1"/>
</dbReference>
<dbReference type="PANTHER" id="PTHR30163:SF8">
    <property type="entry name" value="LYTIC MUREIN TRANSGLYCOSYLASE"/>
    <property type="match status" value="1"/>
</dbReference>
<feature type="domain" description="Transglycosylase SLT" evidence="2">
    <location>
        <begin position="270"/>
        <end position="304"/>
    </location>
</feature>
<dbReference type="AlphaFoldDB" id="A0A9Q9HG17"/>
<dbReference type="InterPro" id="IPR023346">
    <property type="entry name" value="Lysozyme-like_dom_sf"/>
</dbReference>
<dbReference type="Proteomes" id="UP001058713">
    <property type="component" value="Chromosome"/>
</dbReference>
<dbReference type="GO" id="GO:0009253">
    <property type="term" value="P:peptidoglycan catabolic process"/>
    <property type="evidence" value="ECO:0007669"/>
    <property type="project" value="TreeGrafter"/>
</dbReference>
<dbReference type="InterPro" id="IPR002477">
    <property type="entry name" value="Peptidoglycan-bd-like"/>
</dbReference>
<dbReference type="InterPro" id="IPR036365">
    <property type="entry name" value="PGBD-like_sf"/>
</dbReference>
<evidence type="ECO:0000313" key="3">
    <source>
        <dbReference type="EMBL" id="UWQ52459.1"/>
    </source>
</evidence>
<proteinExistence type="predicted"/>
<dbReference type="CDD" id="cd13399">
    <property type="entry name" value="Slt35-like"/>
    <property type="match status" value="1"/>
</dbReference>
<sequence length="381" mass="40789">MNITRRHFGFGLTAFGLTACSSTVPAGGSSRSSGLPADLRPVPNTGYDRWVASFRSRAEARGISQSTLRAAFRGAGYLPGVIKRDRNQTEFKRTLEDYLSIAVSDERLAKGRAAFARHQTILRTLERTYGVDAEIICAIWGLESFFGERRGDVPVISATSTLAYDGRRGSFFEKQLMAALRILQNGDITPARMTGSWAGAMGHTQFIPTSYQAFAVDFTGDGRRDIWSEDPSDALASTAAYLQRNGWTRGLKWGGEAGAPGTPSGRIIQPQAGGPKFAVTSNFNAIKRYNNSDAYAIGVGHLADRIAGGGPLRAGFPPDKYGLTKDDRILLQQRLTAKGFDTGGADGVLGPKSRAAISGYQSSRGLPVTGDPSPALLASLN</sequence>
<dbReference type="SUPFAM" id="SSF53955">
    <property type="entry name" value="Lysozyme-like"/>
    <property type="match status" value="1"/>
</dbReference>
<dbReference type="InterPro" id="IPR011970">
    <property type="entry name" value="MltB_2"/>
</dbReference>
<dbReference type="GO" id="GO:0008933">
    <property type="term" value="F:peptidoglycan lytic transglycosylase activity"/>
    <property type="evidence" value="ECO:0007669"/>
    <property type="project" value="TreeGrafter"/>
</dbReference>
<dbReference type="InterPro" id="IPR036366">
    <property type="entry name" value="PGBDSf"/>
</dbReference>
<dbReference type="NCBIfam" id="TIGR02283">
    <property type="entry name" value="MltB_2"/>
    <property type="match status" value="1"/>
</dbReference>
<dbReference type="EMBL" id="CP081070">
    <property type="protein sequence ID" value="UWQ52459.1"/>
    <property type="molecule type" value="Genomic_DNA"/>
</dbReference>
<reference evidence="3" key="1">
    <citation type="submission" date="2021-08" db="EMBL/GenBank/DDBJ databases">
        <authorList>
            <person name="Nwanade C."/>
            <person name="Wang M."/>
            <person name="Masoudi A."/>
            <person name="Yu Z."/>
            <person name="Liu J."/>
        </authorList>
    </citation>
    <scope>NUCLEOTIDE SEQUENCE</scope>
    <source>
        <strain evidence="3">S122</strain>
    </source>
</reference>
<feature type="domain" description="Transglycosylase SLT" evidence="2">
    <location>
        <begin position="48"/>
        <end position="260"/>
    </location>
</feature>
<dbReference type="KEGG" id="lcae:K3721_10445"/>
<dbReference type="RefSeq" id="WP_259970316.1">
    <property type="nucleotide sequence ID" value="NZ_CBDUNH010000009.1"/>
</dbReference>
<dbReference type="InterPro" id="IPR043426">
    <property type="entry name" value="MltB-like"/>
</dbReference>
<dbReference type="Pfam" id="PF01471">
    <property type="entry name" value="PG_binding_1"/>
    <property type="match status" value="1"/>
</dbReference>
<evidence type="ECO:0000259" key="1">
    <source>
        <dbReference type="Pfam" id="PF01471"/>
    </source>
</evidence>
<organism evidence="3 4">
    <name type="scientific">Leisingera caerulea</name>
    <name type="common">Phaeobacter caeruleus</name>
    <dbReference type="NCBI Taxonomy" id="506591"/>
    <lineage>
        <taxon>Bacteria</taxon>
        <taxon>Pseudomonadati</taxon>
        <taxon>Pseudomonadota</taxon>
        <taxon>Alphaproteobacteria</taxon>
        <taxon>Rhodobacterales</taxon>
        <taxon>Roseobacteraceae</taxon>
        <taxon>Leisingera</taxon>
    </lineage>
</organism>
<dbReference type="SUPFAM" id="SSF47090">
    <property type="entry name" value="PGBD-like"/>
    <property type="match status" value="1"/>
</dbReference>
<gene>
    <name evidence="3" type="ORF">K3721_10445</name>
</gene>
<protein>
    <submittedName>
        <fullName evidence="3">Lytic murein transglycosylase</fullName>
    </submittedName>
</protein>
<dbReference type="Pfam" id="PF13406">
    <property type="entry name" value="SLT_2"/>
    <property type="match status" value="2"/>
</dbReference>
<dbReference type="PANTHER" id="PTHR30163">
    <property type="entry name" value="MEMBRANE-BOUND LYTIC MUREIN TRANSGLYCOSYLASE B"/>
    <property type="match status" value="1"/>
</dbReference>
<dbReference type="Gene3D" id="1.10.530.10">
    <property type="match status" value="2"/>
</dbReference>